<dbReference type="STRING" id="1447872.A0A1J9P1I5"/>
<dbReference type="Gene3D" id="3.30.40.10">
    <property type="entry name" value="Zinc/RING finger domain, C3HC4 (zinc finger)"/>
    <property type="match status" value="1"/>
</dbReference>
<dbReference type="InterPro" id="IPR039190">
    <property type="entry name" value="TTC14"/>
</dbReference>
<feature type="compositionally biased region" description="Basic and acidic residues" evidence="1">
    <location>
        <begin position="803"/>
        <end position="826"/>
    </location>
</feature>
<gene>
    <name evidence="2" type="ORF">AJ78_08779</name>
</gene>
<dbReference type="PANTHER" id="PTHR23184:SF10">
    <property type="entry name" value="ARGININE RICH PROTEIN (AFU_ORTHOLOGUE AFUA_1G12120)-RELATED"/>
    <property type="match status" value="1"/>
</dbReference>
<feature type="region of interest" description="Disordered" evidence="1">
    <location>
        <begin position="475"/>
        <end position="539"/>
    </location>
</feature>
<feature type="region of interest" description="Disordered" evidence="1">
    <location>
        <begin position="155"/>
        <end position="188"/>
    </location>
</feature>
<dbReference type="OrthoDB" id="106784at2759"/>
<feature type="compositionally biased region" description="Basic and acidic residues" evidence="1">
    <location>
        <begin position="1006"/>
        <end position="1022"/>
    </location>
</feature>
<proteinExistence type="predicted"/>
<sequence length="1022" mass="112627">MAALDPVSGLMEIASSLSQDEIPFKLRCAICNKLAINAFRLPCCDQAVCESCQALLPESCPVCAHTPLSADLCKPNKALRTTLKAFLRTEEKKREKARPPAPPAPAVEPEPSESADKVASNSVPLTATSSDQVDNAREVRDVSIAVGDADNSNHFADSIEVREKSDDSKLQMATADDAGNNGSNNELDEKYGNFMAEADNLAFNEGSNIVPQGTPAMTQSNTGVNSPPGDLSSNQPHGMSTHSHGTDTFGSGPGYDVNGMNGYANTGWRGDSNYGHIMQTMGTGVQVNGMMLFQSPTGPPGMPGMGMDPMASSQGMFAGYGMNMNGMNSGMNMGMNFNAGQGMYGAWDGQNNMWNAGPDKFNANPFANRMGAEFGPSPGGYRGYSVPQNYANFPHMHQQQQYPNNDITSHFGPGYGRGRGRGRGFFPSGRGRGGYMSAAHGSYQSSTNQTSSFQPYLASHSHQLADSVSGIPNDTSAITLDPDPDHVIKFNDDLCPGGEEDIKENQPTDEPAAASTRNSPSGELGTPSGEYRNSNTHTDSVLPIDQVIESRTNIQVGAVAQQGNDGSADHGSTPKSGVCIKLQEGTRNNAAPLLNERPHSSPKQFSTTYNNTTPIEARGMGVIGAPAAPRAMREGLPNVGIRNGRGFPAPRTASSPSLMQDKEPQSHSPSQSQEQSTTLPRSTSRSPSRHRSSHHRRHRHRSRSPSISCSDQGKQEHRIQRRKSRRENDDQGSTGKGYKGSRSRSASAEPSERADHRSKRNKERTTDRRSSICHRSRRPRSRSSSHKHCDPEPGASEVNGVDPKPKLLALDENRGLAIRSGDHRAQSDGASGSIIEDKSGRHRDRGRGRDRDSDRDKDRGKDRDKDKYKDRIRQREPKRERERDRERERERDRKRSRRDRSVSPDDLDYSRRRTHRVKRSKAEGPKSIDREKKSADHRESRVQERDPHTLEREARNKERLLKEQQRREAMNADRDGRSSRRRESRQDRTLAGRHLSYKYEDEEDDQARAARVELEREAARWA</sequence>
<feature type="region of interest" description="Disordered" evidence="1">
    <location>
        <begin position="636"/>
        <end position="1022"/>
    </location>
</feature>
<feature type="compositionally biased region" description="Polar residues" evidence="1">
    <location>
        <begin position="213"/>
        <end position="249"/>
    </location>
</feature>
<feature type="region of interest" description="Disordered" evidence="1">
    <location>
        <begin position="213"/>
        <end position="253"/>
    </location>
</feature>
<evidence type="ECO:0008006" key="4">
    <source>
        <dbReference type="Google" id="ProtNLM"/>
    </source>
</evidence>
<dbReference type="SUPFAM" id="SSF57850">
    <property type="entry name" value="RING/U-box"/>
    <property type="match status" value="1"/>
</dbReference>
<evidence type="ECO:0000313" key="2">
    <source>
        <dbReference type="EMBL" id="OJD10054.1"/>
    </source>
</evidence>
<dbReference type="AlphaFoldDB" id="A0A1J9P1I5"/>
<accession>A0A1J9P1I5</accession>
<comment type="caution">
    <text evidence="2">The sequence shown here is derived from an EMBL/GenBank/DDBJ whole genome shotgun (WGS) entry which is preliminary data.</text>
</comment>
<reference evidence="2 3" key="1">
    <citation type="submission" date="2015-07" db="EMBL/GenBank/DDBJ databases">
        <title>Emmonsia species relationships and genome sequence.</title>
        <authorList>
            <consortium name="The Broad Institute Genomics Platform"/>
            <person name="Cuomo C.A."/>
            <person name="Munoz J.F."/>
            <person name="Imamovic A."/>
            <person name="Priest M.E."/>
            <person name="Young S."/>
            <person name="Clay O.K."/>
            <person name="McEwen J.G."/>
        </authorList>
    </citation>
    <scope>NUCLEOTIDE SEQUENCE [LARGE SCALE GENOMIC DNA]</scope>
    <source>
        <strain evidence="2 3">UAMH 9510</strain>
    </source>
</reference>
<feature type="compositionally biased region" description="Pro residues" evidence="1">
    <location>
        <begin position="99"/>
        <end position="108"/>
    </location>
</feature>
<organism evidence="2 3">
    <name type="scientific">Emergomyces pasteurianus Ep9510</name>
    <dbReference type="NCBI Taxonomy" id="1447872"/>
    <lineage>
        <taxon>Eukaryota</taxon>
        <taxon>Fungi</taxon>
        <taxon>Dikarya</taxon>
        <taxon>Ascomycota</taxon>
        <taxon>Pezizomycotina</taxon>
        <taxon>Eurotiomycetes</taxon>
        <taxon>Eurotiomycetidae</taxon>
        <taxon>Onygenales</taxon>
        <taxon>Ajellomycetaceae</taxon>
        <taxon>Emergomyces</taxon>
    </lineage>
</organism>
<feature type="region of interest" description="Disordered" evidence="1">
    <location>
        <begin position="89"/>
        <end position="136"/>
    </location>
</feature>
<dbReference type="InterPro" id="IPR013083">
    <property type="entry name" value="Znf_RING/FYVE/PHD"/>
</dbReference>
<dbReference type="VEuPathDB" id="FungiDB:AJ78_08779"/>
<feature type="compositionally biased region" description="Basic residues" evidence="1">
    <location>
        <begin position="771"/>
        <end position="786"/>
    </location>
</feature>
<dbReference type="PANTHER" id="PTHR23184">
    <property type="entry name" value="TETRATRICOPEPTIDE REPEAT PROTEIN 14"/>
    <property type="match status" value="1"/>
</dbReference>
<feature type="compositionally biased region" description="Basic and acidic residues" evidence="1">
    <location>
        <begin position="89"/>
        <end position="98"/>
    </location>
</feature>
<feature type="compositionally biased region" description="Low complexity" evidence="1">
    <location>
        <begin position="666"/>
        <end position="686"/>
    </location>
</feature>
<protein>
    <recommendedName>
        <fullName evidence="4">RING-type domain-containing protein</fullName>
    </recommendedName>
</protein>
<feature type="compositionally biased region" description="Basic residues" evidence="1">
    <location>
        <begin position="687"/>
        <end position="703"/>
    </location>
</feature>
<feature type="compositionally biased region" description="Basic and acidic residues" evidence="1">
    <location>
        <begin position="920"/>
        <end position="978"/>
    </location>
</feature>
<evidence type="ECO:0000313" key="3">
    <source>
        <dbReference type="Proteomes" id="UP000182235"/>
    </source>
</evidence>
<feature type="compositionally biased region" description="Basic and acidic residues" evidence="1">
    <location>
        <begin position="157"/>
        <end position="169"/>
    </location>
</feature>
<feature type="compositionally biased region" description="Polar residues" evidence="1">
    <location>
        <begin position="119"/>
        <end position="133"/>
    </location>
</feature>
<feature type="compositionally biased region" description="Basic and acidic residues" evidence="1">
    <location>
        <begin position="847"/>
        <end position="911"/>
    </location>
</feature>
<dbReference type="CDD" id="cd16620">
    <property type="entry name" value="vRING-HC-C4C4_RBBP6"/>
    <property type="match status" value="1"/>
</dbReference>
<dbReference type="Proteomes" id="UP000182235">
    <property type="component" value="Unassembled WGS sequence"/>
</dbReference>
<evidence type="ECO:0000256" key="1">
    <source>
        <dbReference type="SAM" id="MobiDB-lite"/>
    </source>
</evidence>
<name>A0A1J9P1I5_9EURO</name>
<keyword evidence="3" id="KW-1185">Reference proteome</keyword>
<dbReference type="EMBL" id="LGRN01000963">
    <property type="protein sequence ID" value="OJD10054.1"/>
    <property type="molecule type" value="Genomic_DNA"/>
</dbReference>
<feature type="compositionally biased region" description="Basic and acidic residues" evidence="1">
    <location>
        <begin position="483"/>
        <end position="492"/>
    </location>
</feature>